<dbReference type="PANTHER" id="PTHR30154:SF34">
    <property type="entry name" value="TRANSCRIPTIONAL REGULATOR AZLB"/>
    <property type="match status" value="1"/>
</dbReference>
<dbReference type="InterPro" id="IPR000485">
    <property type="entry name" value="AsnC-type_HTH_dom"/>
</dbReference>
<proteinExistence type="predicted"/>
<evidence type="ECO:0000313" key="5">
    <source>
        <dbReference type="EMBL" id="GGB35646.1"/>
    </source>
</evidence>
<keyword evidence="6" id="KW-1185">Reference proteome</keyword>
<dbReference type="InterPro" id="IPR011008">
    <property type="entry name" value="Dimeric_a/b-barrel"/>
</dbReference>
<evidence type="ECO:0000313" key="6">
    <source>
        <dbReference type="Proteomes" id="UP000646152"/>
    </source>
</evidence>
<dbReference type="InterPro" id="IPR019888">
    <property type="entry name" value="Tscrpt_reg_AsnC-like"/>
</dbReference>
<gene>
    <name evidence="5" type="ORF">GCM10011502_05890</name>
</gene>
<accession>A0ABQ1IEP9</accession>
<comment type="caution">
    <text evidence="5">The sequence shown here is derived from an EMBL/GenBank/DDBJ whole genome shotgun (WGS) entry which is preliminary data.</text>
</comment>
<dbReference type="SMART" id="SM00344">
    <property type="entry name" value="HTH_ASNC"/>
    <property type="match status" value="1"/>
</dbReference>
<dbReference type="PRINTS" id="PR00033">
    <property type="entry name" value="HTHASNC"/>
</dbReference>
<dbReference type="SUPFAM" id="SSF54909">
    <property type="entry name" value="Dimeric alpha+beta barrel"/>
    <property type="match status" value="1"/>
</dbReference>
<dbReference type="SUPFAM" id="SSF46785">
    <property type="entry name" value="Winged helix' DNA-binding domain"/>
    <property type="match status" value="1"/>
</dbReference>
<keyword evidence="3" id="KW-0804">Transcription</keyword>
<dbReference type="Pfam" id="PF01037">
    <property type="entry name" value="AsnC_trans_reg"/>
    <property type="match status" value="1"/>
</dbReference>
<dbReference type="RefSeq" id="WP_188628594.1">
    <property type="nucleotide sequence ID" value="NZ_BMKE01000003.1"/>
</dbReference>
<dbReference type="EMBL" id="BMKE01000003">
    <property type="protein sequence ID" value="GGB35646.1"/>
    <property type="molecule type" value="Genomic_DNA"/>
</dbReference>
<reference evidence="6" key="1">
    <citation type="journal article" date="2019" name="Int. J. Syst. Evol. Microbiol.">
        <title>The Global Catalogue of Microorganisms (GCM) 10K type strain sequencing project: providing services to taxonomists for standard genome sequencing and annotation.</title>
        <authorList>
            <consortium name="The Broad Institute Genomics Platform"/>
            <consortium name="The Broad Institute Genome Sequencing Center for Infectious Disease"/>
            <person name="Wu L."/>
            <person name="Ma J."/>
        </authorList>
    </citation>
    <scope>NUCLEOTIDE SEQUENCE [LARGE SCALE GENOMIC DNA]</scope>
    <source>
        <strain evidence="6">CGMCC 1.15923</strain>
    </source>
</reference>
<dbReference type="CDD" id="cd00090">
    <property type="entry name" value="HTH_ARSR"/>
    <property type="match status" value="1"/>
</dbReference>
<evidence type="ECO:0000256" key="3">
    <source>
        <dbReference type="ARBA" id="ARBA00023163"/>
    </source>
</evidence>
<feature type="domain" description="HTH asnC-type" evidence="4">
    <location>
        <begin position="3"/>
        <end position="64"/>
    </location>
</feature>
<dbReference type="InterPro" id="IPR011991">
    <property type="entry name" value="ArsR-like_HTH"/>
</dbReference>
<dbReference type="Gene3D" id="1.10.10.10">
    <property type="entry name" value="Winged helix-like DNA-binding domain superfamily/Winged helix DNA-binding domain"/>
    <property type="match status" value="1"/>
</dbReference>
<dbReference type="InterPro" id="IPR036390">
    <property type="entry name" value="WH_DNA-bd_sf"/>
</dbReference>
<dbReference type="Gene3D" id="3.30.70.920">
    <property type="match status" value="1"/>
</dbReference>
<keyword evidence="1" id="KW-0805">Transcription regulation</keyword>
<dbReference type="PROSITE" id="PS50956">
    <property type="entry name" value="HTH_ASNC_2"/>
    <property type="match status" value="1"/>
</dbReference>
<evidence type="ECO:0000256" key="2">
    <source>
        <dbReference type="ARBA" id="ARBA00023125"/>
    </source>
</evidence>
<dbReference type="PANTHER" id="PTHR30154">
    <property type="entry name" value="LEUCINE-RESPONSIVE REGULATORY PROTEIN"/>
    <property type="match status" value="1"/>
</dbReference>
<dbReference type="Proteomes" id="UP000646152">
    <property type="component" value="Unassembled WGS sequence"/>
</dbReference>
<evidence type="ECO:0000259" key="4">
    <source>
        <dbReference type="PROSITE" id="PS50956"/>
    </source>
</evidence>
<dbReference type="InterPro" id="IPR036388">
    <property type="entry name" value="WH-like_DNA-bd_sf"/>
</dbReference>
<keyword evidence="2" id="KW-0238">DNA-binding</keyword>
<dbReference type="Pfam" id="PF13412">
    <property type="entry name" value="HTH_24"/>
    <property type="match status" value="1"/>
</dbReference>
<protein>
    <submittedName>
        <fullName evidence="5">Transcriptional regulator</fullName>
    </submittedName>
</protein>
<name>A0ABQ1IEP9_9GAMM</name>
<organism evidence="5 6">
    <name type="scientific">Oceanisphaera marina</name>
    <dbReference type="NCBI Taxonomy" id="2017550"/>
    <lineage>
        <taxon>Bacteria</taxon>
        <taxon>Pseudomonadati</taxon>
        <taxon>Pseudomonadota</taxon>
        <taxon>Gammaproteobacteria</taxon>
        <taxon>Aeromonadales</taxon>
        <taxon>Aeromonadaceae</taxon>
        <taxon>Oceanisphaera</taxon>
    </lineage>
</organism>
<dbReference type="InterPro" id="IPR019887">
    <property type="entry name" value="Tscrpt_reg_AsnC/Lrp_C"/>
</dbReference>
<evidence type="ECO:0000256" key="1">
    <source>
        <dbReference type="ARBA" id="ARBA00023015"/>
    </source>
</evidence>
<sequence length="156" mass="17463">MRLDRYDIQILQILQTQGRITKTGLAEAINLSVSPCWERVKRLEQAGIIEGYGARINSQVLGKQTSVLVEVSLNSHSASSMQRFEHAMAECDQVADCYATGGGVDYVLRVLCEGIDQYQRLVDSWLASELGIDKYFTYIVTKTIKQTTTPRISETP</sequence>